<dbReference type="CDD" id="cd03196">
    <property type="entry name" value="GST_C_5"/>
    <property type="match status" value="1"/>
</dbReference>
<organism evidence="2 3">
    <name type="scientific">Parapusillimonas granuli</name>
    <dbReference type="NCBI Taxonomy" id="380911"/>
    <lineage>
        <taxon>Bacteria</taxon>
        <taxon>Pseudomonadati</taxon>
        <taxon>Pseudomonadota</taxon>
        <taxon>Betaproteobacteria</taxon>
        <taxon>Burkholderiales</taxon>
        <taxon>Alcaligenaceae</taxon>
        <taxon>Parapusillimonas</taxon>
    </lineage>
</organism>
<reference evidence="2 3" key="1">
    <citation type="submission" date="2020-07" db="EMBL/GenBank/DDBJ databases">
        <title>Taxonomic revisions and descriptions of new bacterial species based on genomic comparisons in the high-G+C-content subgroup of the family Alcaligenaceae.</title>
        <authorList>
            <person name="Szabo A."/>
            <person name="Felfoldi T."/>
        </authorList>
    </citation>
    <scope>NUCLEOTIDE SEQUENCE [LARGE SCALE GENOMIC DNA]</scope>
    <source>
        <strain evidence="2 3">LMG 24012</strain>
    </source>
</reference>
<dbReference type="Pfam" id="PF13417">
    <property type="entry name" value="GST_N_3"/>
    <property type="match status" value="1"/>
</dbReference>
<protein>
    <submittedName>
        <fullName evidence="2">Glutathione S-transferase</fullName>
    </submittedName>
</protein>
<evidence type="ECO:0000259" key="1">
    <source>
        <dbReference type="PROSITE" id="PS50404"/>
    </source>
</evidence>
<comment type="caution">
    <text evidence="2">The sequence shown here is derived from an EMBL/GenBank/DDBJ whole genome shotgun (WGS) entry which is preliminary data.</text>
</comment>
<dbReference type="GO" id="GO:0016740">
    <property type="term" value="F:transferase activity"/>
    <property type="evidence" value="ECO:0007669"/>
    <property type="project" value="UniProtKB-KW"/>
</dbReference>
<dbReference type="SUPFAM" id="SSF47616">
    <property type="entry name" value="GST C-terminal domain-like"/>
    <property type="match status" value="1"/>
</dbReference>
<proteinExistence type="predicted"/>
<dbReference type="InterPro" id="IPR036249">
    <property type="entry name" value="Thioredoxin-like_sf"/>
</dbReference>
<evidence type="ECO:0000313" key="3">
    <source>
        <dbReference type="Proteomes" id="UP000559809"/>
    </source>
</evidence>
<dbReference type="AlphaFoldDB" id="A0A853G0M0"/>
<dbReference type="Gene3D" id="3.40.30.10">
    <property type="entry name" value="Glutaredoxin"/>
    <property type="match status" value="1"/>
</dbReference>
<dbReference type="Proteomes" id="UP000559809">
    <property type="component" value="Unassembled WGS sequence"/>
</dbReference>
<keyword evidence="2" id="KW-0808">Transferase</keyword>
<dbReference type="InterPro" id="IPR050983">
    <property type="entry name" value="GST_Omega/HSP26"/>
</dbReference>
<dbReference type="InterPro" id="IPR036282">
    <property type="entry name" value="Glutathione-S-Trfase_C_sf"/>
</dbReference>
<dbReference type="SUPFAM" id="SSF52833">
    <property type="entry name" value="Thioredoxin-like"/>
    <property type="match status" value="1"/>
</dbReference>
<feature type="domain" description="GST N-terminal" evidence="1">
    <location>
        <begin position="1"/>
        <end position="66"/>
    </location>
</feature>
<name>A0A853G0M0_9BURK</name>
<sequence length="200" mass="22162">MRARLAVAVSGATCELREVVLRDKPPSLLAASPKGTVPVLVDTDGRVIEQSLDIMLWALRGHDPEGWLTPERGGLPAALALIERCDVGFKPLLDRYKYPQRFGLDTGAGYRDEAGRWLLELEGTLRAAPFLLGRSPSLADMAIAPFVRQFAHTDRDWFEAQDWPGLRAWLEACLGGGLFDRVMGKHAPWREGTRGERFPG</sequence>
<dbReference type="InterPro" id="IPR004045">
    <property type="entry name" value="Glutathione_S-Trfase_N"/>
</dbReference>
<evidence type="ECO:0000313" key="2">
    <source>
        <dbReference type="EMBL" id="NYT50798.1"/>
    </source>
</evidence>
<dbReference type="Gene3D" id="1.20.1050.10">
    <property type="match status" value="1"/>
</dbReference>
<dbReference type="Pfam" id="PF13410">
    <property type="entry name" value="GST_C_2"/>
    <property type="match status" value="1"/>
</dbReference>
<dbReference type="PANTHER" id="PTHR43968">
    <property type="match status" value="1"/>
</dbReference>
<dbReference type="PROSITE" id="PS50404">
    <property type="entry name" value="GST_NTER"/>
    <property type="match status" value="1"/>
</dbReference>
<dbReference type="EMBL" id="JACCEM010000008">
    <property type="protein sequence ID" value="NYT50798.1"/>
    <property type="molecule type" value="Genomic_DNA"/>
</dbReference>
<gene>
    <name evidence="2" type="ORF">H0A72_15880</name>
</gene>
<dbReference type="GO" id="GO:0005737">
    <property type="term" value="C:cytoplasm"/>
    <property type="evidence" value="ECO:0007669"/>
    <property type="project" value="TreeGrafter"/>
</dbReference>
<accession>A0A853G0M0</accession>
<dbReference type="PANTHER" id="PTHR43968:SF14">
    <property type="entry name" value="GLUTATHIONE S-TRANSFERASE"/>
    <property type="match status" value="1"/>
</dbReference>
<keyword evidence="3" id="KW-1185">Reference proteome</keyword>